<feature type="compositionally biased region" description="Low complexity" evidence="1">
    <location>
        <begin position="98"/>
        <end position="111"/>
    </location>
</feature>
<dbReference type="Proteomes" id="UP000602198">
    <property type="component" value="Unassembled WGS sequence"/>
</dbReference>
<name>A0ABS1LXX0_9NOCA</name>
<organism evidence="2 3">
    <name type="scientific">Nocardia acididurans</name>
    <dbReference type="NCBI Taxonomy" id="2802282"/>
    <lineage>
        <taxon>Bacteria</taxon>
        <taxon>Bacillati</taxon>
        <taxon>Actinomycetota</taxon>
        <taxon>Actinomycetes</taxon>
        <taxon>Mycobacteriales</taxon>
        <taxon>Nocardiaceae</taxon>
        <taxon>Nocardia</taxon>
    </lineage>
</organism>
<evidence type="ECO:0000313" key="2">
    <source>
        <dbReference type="EMBL" id="MBL1073227.1"/>
    </source>
</evidence>
<protein>
    <recommendedName>
        <fullName evidence="4">Regulator of SigK</fullName>
    </recommendedName>
</protein>
<evidence type="ECO:0000313" key="3">
    <source>
        <dbReference type="Proteomes" id="UP000602198"/>
    </source>
</evidence>
<sequence>MAAGTLPRPPFSVELLADLHAGNLPAQQAAQLWPEVRRDPDAMRYLDSLDEMNTRLRDLAHDDHIVHAMPDDVFARLEGFLDALVSSAEDDSTERVGPRATPPATRALTTTDPNEVTHRIPPGDVEATDRVDPGAHARRMATVHQLRTRDQAAQHGPAATAPMPALRPSIFDTGRLDPRDIAGPEPEIDDEPTPPRPMERMSNRMRWLTAAAATVAVLAGGVVAVDAVRGRTVSPEGKPVAAIPLDASMPSSVILGAMGKHEISGPLAKGDALIGCLTAAGLNRTQLGARSVTFNGQEAVLVLLPGATPPGITAVVLGNACTPDNPQVLATVDIQ</sequence>
<dbReference type="EMBL" id="JAERRJ010000001">
    <property type="protein sequence ID" value="MBL1073227.1"/>
    <property type="molecule type" value="Genomic_DNA"/>
</dbReference>
<evidence type="ECO:0000256" key="1">
    <source>
        <dbReference type="SAM" id="MobiDB-lite"/>
    </source>
</evidence>
<keyword evidence="3" id="KW-1185">Reference proteome</keyword>
<comment type="caution">
    <text evidence="2">The sequence shown here is derived from an EMBL/GenBank/DDBJ whole genome shotgun (WGS) entry which is preliminary data.</text>
</comment>
<gene>
    <name evidence="2" type="ORF">JK358_02330</name>
</gene>
<feature type="region of interest" description="Disordered" evidence="1">
    <location>
        <begin position="87"/>
        <end position="134"/>
    </location>
</feature>
<dbReference type="RefSeq" id="WP_201942901.1">
    <property type="nucleotide sequence ID" value="NZ_JAERRJ010000001.1"/>
</dbReference>
<reference evidence="2 3" key="1">
    <citation type="submission" date="2021-01" db="EMBL/GenBank/DDBJ databases">
        <title>WGS of actinomycetes isolated from Thailand.</title>
        <authorList>
            <person name="Thawai C."/>
        </authorList>
    </citation>
    <scope>NUCLEOTIDE SEQUENCE [LARGE SCALE GENOMIC DNA]</scope>
    <source>
        <strain evidence="2 3">LPG 2</strain>
    </source>
</reference>
<proteinExistence type="predicted"/>
<accession>A0ABS1LXX0</accession>
<evidence type="ECO:0008006" key="4">
    <source>
        <dbReference type="Google" id="ProtNLM"/>
    </source>
</evidence>